<evidence type="ECO:0000256" key="3">
    <source>
        <dbReference type="ARBA" id="ARBA00022692"/>
    </source>
</evidence>
<comment type="subcellular location">
    <subcellularLocation>
        <location evidence="1">Cell membrane</location>
        <topology evidence="1">Multi-pass membrane protein</topology>
    </subcellularLocation>
</comment>
<sequence length="414" mass="47200">MKIASARSSFITMFSGTLVAQIIAIAVLPLLTRLYTPEQIGVQNLFITTINILMPLATLSYPMAIVLVKDKQDGINSTILLSTVIVSILSFLLTLVFLDEIQMAFTYWSICLSLSVSICMLLYGIQQINEYTFLKLEEFKVISRIAIENSLYLNVLKVAMGLLGGGYLGLIVSTVIAMLIKILRQSYYLKKKFIRVQYTKDIAEVKKVAREYQSFPKYRCPQSLINTLSISIPVYYIAIYYDADLVGYYTLALTLLTLPVNLIGNNVTSVLYPILVRYKKSKNALVLLRKYCLSLMFVGFFITFVIYAFGDVAIVYFFGKEWSMVYTFALLLSIQSIFQLSNRPIVSAITAFDYQKDMLIFEMGSFFIKFVALLVLINLLELEDVIRIYSILGATLYLIFSIYVYYMIKREVED</sequence>
<feature type="transmembrane region" description="Helical" evidence="6">
    <location>
        <begin position="158"/>
        <end position="183"/>
    </location>
</feature>
<keyword evidence="5 6" id="KW-0472">Membrane</keyword>
<gene>
    <name evidence="7" type="ORF">G3T61_16730</name>
</gene>
<feature type="transmembrane region" description="Helical" evidence="6">
    <location>
        <begin position="247"/>
        <end position="272"/>
    </location>
</feature>
<evidence type="ECO:0000256" key="2">
    <source>
        <dbReference type="ARBA" id="ARBA00022475"/>
    </source>
</evidence>
<feature type="transmembrane region" description="Helical" evidence="6">
    <location>
        <begin position="358"/>
        <end position="380"/>
    </location>
</feature>
<feature type="transmembrane region" description="Helical" evidence="6">
    <location>
        <begin position="12"/>
        <end position="32"/>
    </location>
</feature>
<comment type="caution">
    <text evidence="7">The sequence shown here is derived from an EMBL/GenBank/DDBJ whole genome shotgun (WGS) entry which is preliminary data.</text>
</comment>
<dbReference type="RefSeq" id="WP_142741039.1">
    <property type="nucleotide sequence ID" value="NZ_JAAGVX010000016.1"/>
</dbReference>
<dbReference type="PANTHER" id="PTHR30250:SF28">
    <property type="entry name" value="POLYSACCHARIDE BIOSYNTHESIS PROTEIN"/>
    <property type="match status" value="1"/>
</dbReference>
<dbReference type="InterPro" id="IPR050833">
    <property type="entry name" value="Poly_Biosynth_Transport"/>
</dbReference>
<reference evidence="7" key="1">
    <citation type="submission" date="2020-02" db="EMBL/GenBank/DDBJ databases">
        <title>Genome Announcements.</title>
        <authorList>
            <person name="Abdulabbas H.T."/>
            <person name="Bunyan I.A."/>
            <person name="Abdul-Lateef L.A."/>
        </authorList>
    </citation>
    <scope>NUCLEOTIDE SEQUENCE</scope>
    <source>
        <strain evidence="7">NAG1</strain>
    </source>
</reference>
<dbReference type="PANTHER" id="PTHR30250">
    <property type="entry name" value="PST FAMILY PREDICTED COLANIC ACID TRANSPORTER"/>
    <property type="match status" value="1"/>
</dbReference>
<dbReference type="GO" id="GO:0005886">
    <property type="term" value="C:plasma membrane"/>
    <property type="evidence" value="ECO:0007669"/>
    <property type="project" value="UniProtKB-SubCell"/>
</dbReference>
<organism evidence="7">
    <name type="scientific">Vibrio cholerae</name>
    <dbReference type="NCBI Taxonomy" id="666"/>
    <lineage>
        <taxon>Bacteria</taxon>
        <taxon>Pseudomonadati</taxon>
        <taxon>Pseudomonadota</taxon>
        <taxon>Gammaproteobacteria</taxon>
        <taxon>Vibrionales</taxon>
        <taxon>Vibrionaceae</taxon>
        <taxon>Vibrio</taxon>
    </lineage>
</organism>
<feature type="transmembrane region" description="Helical" evidence="6">
    <location>
        <begin position="324"/>
        <end position="346"/>
    </location>
</feature>
<proteinExistence type="predicted"/>
<feature type="transmembrane region" description="Helical" evidence="6">
    <location>
        <begin position="44"/>
        <end position="67"/>
    </location>
</feature>
<evidence type="ECO:0000256" key="1">
    <source>
        <dbReference type="ARBA" id="ARBA00004651"/>
    </source>
</evidence>
<feature type="transmembrane region" description="Helical" evidence="6">
    <location>
        <begin position="79"/>
        <end position="98"/>
    </location>
</feature>
<dbReference type="AlphaFoldDB" id="A0A6B3LLA3"/>
<feature type="transmembrane region" description="Helical" evidence="6">
    <location>
        <begin position="386"/>
        <end position="408"/>
    </location>
</feature>
<accession>A0A6B3LLA3</accession>
<keyword evidence="4 6" id="KW-1133">Transmembrane helix</keyword>
<feature type="transmembrane region" description="Helical" evidence="6">
    <location>
        <begin position="223"/>
        <end position="241"/>
    </location>
</feature>
<protein>
    <submittedName>
        <fullName evidence="7">Oligosaccharide flippase family protein</fullName>
    </submittedName>
</protein>
<evidence type="ECO:0000256" key="5">
    <source>
        <dbReference type="ARBA" id="ARBA00023136"/>
    </source>
</evidence>
<feature type="transmembrane region" description="Helical" evidence="6">
    <location>
        <begin position="105"/>
        <end position="125"/>
    </location>
</feature>
<evidence type="ECO:0000313" key="7">
    <source>
        <dbReference type="EMBL" id="NEM95835.1"/>
    </source>
</evidence>
<evidence type="ECO:0000256" key="4">
    <source>
        <dbReference type="ARBA" id="ARBA00022989"/>
    </source>
</evidence>
<name>A0A6B3LLA3_VIBCL</name>
<keyword evidence="2" id="KW-1003">Cell membrane</keyword>
<feature type="transmembrane region" description="Helical" evidence="6">
    <location>
        <begin position="293"/>
        <end position="318"/>
    </location>
</feature>
<keyword evidence="3 6" id="KW-0812">Transmembrane</keyword>
<dbReference type="Pfam" id="PF13440">
    <property type="entry name" value="Polysacc_synt_3"/>
    <property type="match status" value="1"/>
</dbReference>
<evidence type="ECO:0000256" key="6">
    <source>
        <dbReference type="SAM" id="Phobius"/>
    </source>
</evidence>
<dbReference type="EMBL" id="JAAGVX010000016">
    <property type="protein sequence ID" value="NEM95835.1"/>
    <property type="molecule type" value="Genomic_DNA"/>
</dbReference>